<dbReference type="Proteomes" id="UP001054945">
    <property type="component" value="Unassembled WGS sequence"/>
</dbReference>
<gene>
    <name evidence="2" type="ORF">CEXT_415841</name>
</gene>
<keyword evidence="1" id="KW-0472">Membrane</keyword>
<organism evidence="2 3">
    <name type="scientific">Caerostris extrusa</name>
    <name type="common">Bark spider</name>
    <name type="synonym">Caerostris bankana</name>
    <dbReference type="NCBI Taxonomy" id="172846"/>
    <lineage>
        <taxon>Eukaryota</taxon>
        <taxon>Metazoa</taxon>
        <taxon>Ecdysozoa</taxon>
        <taxon>Arthropoda</taxon>
        <taxon>Chelicerata</taxon>
        <taxon>Arachnida</taxon>
        <taxon>Araneae</taxon>
        <taxon>Araneomorphae</taxon>
        <taxon>Entelegynae</taxon>
        <taxon>Araneoidea</taxon>
        <taxon>Araneidae</taxon>
        <taxon>Caerostris</taxon>
    </lineage>
</organism>
<accession>A0AAV4MFA9</accession>
<reference evidence="2 3" key="1">
    <citation type="submission" date="2021-06" db="EMBL/GenBank/DDBJ databases">
        <title>Caerostris extrusa draft genome.</title>
        <authorList>
            <person name="Kono N."/>
            <person name="Arakawa K."/>
        </authorList>
    </citation>
    <scope>NUCLEOTIDE SEQUENCE [LARGE SCALE GENOMIC DNA]</scope>
</reference>
<sequence length="75" mass="8260">MLTLTSTVQLMPNKGKADGMRLNFVVAVVAAVAVPVSRLILYLLGIRFIYDVSNAAPLRGANGKEKEWVAKRFRI</sequence>
<feature type="transmembrane region" description="Helical" evidence="1">
    <location>
        <begin position="20"/>
        <end position="44"/>
    </location>
</feature>
<protein>
    <submittedName>
        <fullName evidence="2">Uncharacterized protein</fullName>
    </submittedName>
</protein>
<keyword evidence="1" id="KW-0812">Transmembrane</keyword>
<proteinExistence type="predicted"/>
<dbReference type="EMBL" id="BPLR01002161">
    <property type="protein sequence ID" value="GIX70684.1"/>
    <property type="molecule type" value="Genomic_DNA"/>
</dbReference>
<evidence type="ECO:0000313" key="2">
    <source>
        <dbReference type="EMBL" id="GIX70684.1"/>
    </source>
</evidence>
<evidence type="ECO:0000256" key="1">
    <source>
        <dbReference type="SAM" id="Phobius"/>
    </source>
</evidence>
<comment type="caution">
    <text evidence="2">The sequence shown here is derived from an EMBL/GenBank/DDBJ whole genome shotgun (WGS) entry which is preliminary data.</text>
</comment>
<evidence type="ECO:0000313" key="3">
    <source>
        <dbReference type="Proteomes" id="UP001054945"/>
    </source>
</evidence>
<keyword evidence="1" id="KW-1133">Transmembrane helix</keyword>
<name>A0AAV4MFA9_CAEEX</name>
<dbReference type="AlphaFoldDB" id="A0AAV4MFA9"/>
<keyword evidence="3" id="KW-1185">Reference proteome</keyword>